<evidence type="ECO:0000259" key="4">
    <source>
        <dbReference type="PROSITE" id="PS50011"/>
    </source>
</evidence>
<evidence type="ECO:0000256" key="3">
    <source>
        <dbReference type="SAM" id="Phobius"/>
    </source>
</evidence>
<dbReference type="EMBL" id="OX451738">
    <property type="protein sequence ID" value="CAI8602648.1"/>
    <property type="molecule type" value="Genomic_DNA"/>
</dbReference>
<dbReference type="PROSITE" id="PS50011">
    <property type="entry name" value="PROTEIN_KINASE_DOM"/>
    <property type="match status" value="1"/>
</dbReference>
<keyword evidence="3" id="KW-0812">Transmembrane</keyword>
<dbReference type="SUPFAM" id="SSF56112">
    <property type="entry name" value="Protein kinase-like (PK-like)"/>
    <property type="match status" value="1"/>
</dbReference>
<feature type="transmembrane region" description="Helical" evidence="3">
    <location>
        <begin position="90"/>
        <end position="107"/>
    </location>
</feature>
<organism evidence="5 6">
    <name type="scientific">Vicia faba</name>
    <name type="common">Broad bean</name>
    <name type="synonym">Faba vulgaris</name>
    <dbReference type="NCBI Taxonomy" id="3906"/>
    <lineage>
        <taxon>Eukaryota</taxon>
        <taxon>Viridiplantae</taxon>
        <taxon>Streptophyta</taxon>
        <taxon>Embryophyta</taxon>
        <taxon>Tracheophyta</taxon>
        <taxon>Spermatophyta</taxon>
        <taxon>Magnoliopsida</taxon>
        <taxon>eudicotyledons</taxon>
        <taxon>Gunneridae</taxon>
        <taxon>Pentapetalae</taxon>
        <taxon>rosids</taxon>
        <taxon>fabids</taxon>
        <taxon>Fabales</taxon>
        <taxon>Fabaceae</taxon>
        <taxon>Papilionoideae</taxon>
        <taxon>50 kb inversion clade</taxon>
        <taxon>NPAAA clade</taxon>
        <taxon>Hologalegina</taxon>
        <taxon>IRL clade</taxon>
        <taxon>Fabeae</taxon>
        <taxon>Vicia</taxon>
    </lineage>
</organism>
<reference evidence="5 6" key="1">
    <citation type="submission" date="2023-01" db="EMBL/GenBank/DDBJ databases">
        <authorList>
            <person name="Kreplak J."/>
        </authorList>
    </citation>
    <scope>NUCLEOTIDE SEQUENCE [LARGE SCALE GENOMIC DNA]</scope>
</reference>
<dbReference type="PANTHER" id="PTHR24346">
    <property type="entry name" value="MAP/MICROTUBULE AFFINITY-REGULATING KINASE"/>
    <property type="match status" value="1"/>
</dbReference>
<keyword evidence="6" id="KW-1185">Reference proteome</keyword>
<dbReference type="GO" id="GO:0035556">
    <property type="term" value="P:intracellular signal transduction"/>
    <property type="evidence" value="ECO:0007669"/>
    <property type="project" value="TreeGrafter"/>
</dbReference>
<protein>
    <recommendedName>
        <fullName evidence="4">Protein kinase domain-containing protein</fullName>
    </recommendedName>
</protein>
<keyword evidence="2" id="KW-0067">ATP-binding</keyword>
<proteinExistence type="predicted"/>
<name>A0AAV0ZYU7_VICFA</name>
<dbReference type="Proteomes" id="UP001157006">
    <property type="component" value="Chromosome 3"/>
</dbReference>
<dbReference type="GO" id="GO:0004674">
    <property type="term" value="F:protein serine/threonine kinase activity"/>
    <property type="evidence" value="ECO:0007669"/>
    <property type="project" value="TreeGrafter"/>
</dbReference>
<accession>A0AAV0ZYU7</accession>
<gene>
    <name evidence="5" type="ORF">VFH_III050840</name>
</gene>
<dbReference type="GO" id="GO:0005737">
    <property type="term" value="C:cytoplasm"/>
    <property type="evidence" value="ECO:0007669"/>
    <property type="project" value="TreeGrafter"/>
</dbReference>
<dbReference type="InterPro" id="IPR000719">
    <property type="entry name" value="Prot_kinase_dom"/>
</dbReference>
<sequence length="108" mass="12327">MTDVLCEVLIMIMLEHPNINLIEVIDDPESDDFYMVLAYVEDKWVCEGSGCQCAVGEETARKYMCDIVSGLTYLHAHVLSLSQSFLRVNVIHHIIYLLVVTLIHLNIF</sequence>
<evidence type="ECO:0000256" key="2">
    <source>
        <dbReference type="ARBA" id="ARBA00022840"/>
    </source>
</evidence>
<evidence type="ECO:0000313" key="6">
    <source>
        <dbReference type="Proteomes" id="UP001157006"/>
    </source>
</evidence>
<evidence type="ECO:0000313" key="5">
    <source>
        <dbReference type="EMBL" id="CAI8602648.1"/>
    </source>
</evidence>
<dbReference type="Gene3D" id="1.10.510.10">
    <property type="entry name" value="Transferase(Phosphotransferase) domain 1"/>
    <property type="match status" value="1"/>
</dbReference>
<evidence type="ECO:0000256" key="1">
    <source>
        <dbReference type="ARBA" id="ARBA00022741"/>
    </source>
</evidence>
<keyword evidence="3" id="KW-0472">Membrane</keyword>
<dbReference type="AlphaFoldDB" id="A0AAV0ZYU7"/>
<keyword evidence="1" id="KW-0547">Nucleotide-binding</keyword>
<keyword evidence="3" id="KW-1133">Transmembrane helix</keyword>
<dbReference type="InterPro" id="IPR011009">
    <property type="entry name" value="Kinase-like_dom_sf"/>
</dbReference>
<feature type="domain" description="Protein kinase" evidence="4">
    <location>
        <begin position="1"/>
        <end position="108"/>
    </location>
</feature>
<dbReference type="PANTHER" id="PTHR24346:SF39">
    <property type="entry name" value="SERINE_THREONINE-PROTEIN KINASE GRIK1-RELATED"/>
    <property type="match status" value="1"/>
</dbReference>
<dbReference type="GO" id="GO:0005524">
    <property type="term" value="F:ATP binding"/>
    <property type="evidence" value="ECO:0007669"/>
    <property type="project" value="UniProtKB-KW"/>
</dbReference>